<protein>
    <submittedName>
        <fullName evidence="2">Uncharacterized protein</fullName>
    </submittedName>
</protein>
<sequence length="86" mass="10238">MIFQEIGQFIYVDQPTMMWCCKHERYNEWALDKVEVYQIEVDEDDPLDIAEHIPLLLQQVNGYSIYRTDHVREYALADEITAISVQ</sequence>
<evidence type="ECO:0000313" key="2">
    <source>
        <dbReference type="WBParaSite" id="ACRNAN_scaffold19342.g7652.t1"/>
    </source>
</evidence>
<accession>A0A914D7H8</accession>
<keyword evidence="1" id="KW-1185">Reference proteome</keyword>
<reference evidence="2" key="1">
    <citation type="submission" date="2022-11" db="UniProtKB">
        <authorList>
            <consortium name="WormBaseParasite"/>
        </authorList>
    </citation>
    <scope>IDENTIFICATION</scope>
</reference>
<evidence type="ECO:0000313" key="1">
    <source>
        <dbReference type="Proteomes" id="UP000887540"/>
    </source>
</evidence>
<dbReference type="Proteomes" id="UP000887540">
    <property type="component" value="Unplaced"/>
</dbReference>
<organism evidence="1 2">
    <name type="scientific">Acrobeloides nanus</name>
    <dbReference type="NCBI Taxonomy" id="290746"/>
    <lineage>
        <taxon>Eukaryota</taxon>
        <taxon>Metazoa</taxon>
        <taxon>Ecdysozoa</taxon>
        <taxon>Nematoda</taxon>
        <taxon>Chromadorea</taxon>
        <taxon>Rhabditida</taxon>
        <taxon>Tylenchina</taxon>
        <taxon>Cephalobomorpha</taxon>
        <taxon>Cephaloboidea</taxon>
        <taxon>Cephalobidae</taxon>
        <taxon>Acrobeloides</taxon>
    </lineage>
</organism>
<dbReference type="AlphaFoldDB" id="A0A914D7H8"/>
<dbReference type="WBParaSite" id="ACRNAN_scaffold19342.g7652.t1">
    <property type="protein sequence ID" value="ACRNAN_scaffold19342.g7652.t1"/>
    <property type="gene ID" value="ACRNAN_scaffold19342.g7652"/>
</dbReference>
<proteinExistence type="predicted"/>
<name>A0A914D7H8_9BILA</name>